<proteinExistence type="inferred from homology"/>
<evidence type="ECO:0000256" key="8">
    <source>
        <dbReference type="SAM" id="Phobius"/>
    </source>
</evidence>
<name>A0A848FHN1_9BURK</name>
<keyword evidence="4" id="KW-0808">Transferase</keyword>
<feature type="transmembrane region" description="Helical" evidence="8">
    <location>
        <begin position="47"/>
        <end position="67"/>
    </location>
</feature>
<comment type="subcellular location">
    <subcellularLocation>
        <location evidence="1">Cell membrane</location>
    </subcellularLocation>
</comment>
<keyword evidence="11" id="KW-1185">Reference proteome</keyword>
<dbReference type="GO" id="GO:0016780">
    <property type="term" value="F:phosphotransferase activity, for other substituted phosphate groups"/>
    <property type="evidence" value="ECO:0007669"/>
    <property type="project" value="TreeGrafter"/>
</dbReference>
<evidence type="ECO:0000256" key="1">
    <source>
        <dbReference type="ARBA" id="ARBA00004236"/>
    </source>
</evidence>
<reference evidence="10 11" key="1">
    <citation type="submission" date="2020-04" db="EMBL/GenBank/DDBJ databases">
        <title>Azohydromonas sp. isolated from soil.</title>
        <authorList>
            <person name="Dahal R.H."/>
        </authorList>
    </citation>
    <scope>NUCLEOTIDE SEQUENCE [LARGE SCALE GENOMIC DNA]</scope>
    <source>
        <strain evidence="10 11">G-1-1-14</strain>
    </source>
</reference>
<dbReference type="InterPro" id="IPR003362">
    <property type="entry name" value="Bact_transf"/>
</dbReference>
<dbReference type="GO" id="GO:0005886">
    <property type="term" value="C:plasma membrane"/>
    <property type="evidence" value="ECO:0007669"/>
    <property type="project" value="UniProtKB-SubCell"/>
</dbReference>
<organism evidence="10 11">
    <name type="scientific">Azohydromonas caseinilytica</name>
    <dbReference type="NCBI Taxonomy" id="2728836"/>
    <lineage>
        <taxon>Bacteria</taxon>
        <taxon>Pseudomonadati</taxon>
        <taxon>Pseudomonadota</taxon>
        <taxon>Betaproteobacteria</taxon>
        <taxon>Burkholderiales</taxon>
        <taxon>Sphaerotilaceae</taxon>
        <taxon>Azohydromonas</taxon>
    </lineage>
</organism>
<sequence length="237" mass="26876">MRRSLIHITPGGLGVHTASFVAGLPVAFGPRDEPYRAVAWKVFNQVVAALLLLLFSPLMAVIAICIWRVDGAPIVFAHYRVGMGGKVFPCLKFRSMVRNSEQVLQELLRSDPAARDEWIREQKLSNDPRITPIGRILRKLSLDELPQLFNVLRGEMNLVGPRPIMLCELPRYGQVRWHYLSVKPGMTGLWQVSGRNSTSYEERVELDRNYVEKRSEWLDICILFRTLGVVISGHGAQ</sequence>
<gene>
    <name evidence="10" type="ORF">HHL10_22590</name>
</gene>
<keyword evidence="3" id="KW-1003">Cell membrane</keyword>
<accession>A0A848FHN1</accession>
<dbReference type="PANTHER" id="PTHR30576:SF4">
    <property type="entry name" value="UNDECAPRENYL-PHOSPHATE GALACTOSE PHOSPHOTRANSFERASE"/>
    <property type="match status" value="1"/>
</dbReference>
<dbReference type="Proteomes" id="UP000574067">
    <property type="component" value="Unassembled WGS sequence"/>
</dbReference>
<comment type="similarity">
    <text evidence="2">Belongs to the bacterial sugar transferase family.</text>
</comment>
<evidence type="ECO:0000256" key="7">
    <source>
        <dbReference type="ARBA" id="ARBA00023136"/>
    </source>
</evidence>
<dbReference type="EMBL" id="JABBFW010000022">
    <property type="protein sequence ID" value="NML17763.1"/>
    <property type="molecule type" value="Genomic_DNA"/>
</dbReference>
<keyword evidence="6 8" id="KW-1133">Transmembrane helix</keyword>
<evidence type="ECO:0000256" key="2">
    <source>
        <dbReference type="ARBA" id="ARBA00006464"/>
    </source>
</evidence>
<feature type="domain" description="Bacterial sugar transferase" evidence="9">
    <location>
        <begin position="42"/>
        <end position="231"/>
    </location>
</feature>
<evidence type="ECO:0000256" key="6">
    <source>
        <dbReference type="ARBA" id="ARBA00022989"/>
    </source>
</evidence>
<dbReference type="PANTHER" id="PTHR30576">
    <property type="entry name" value="COLANIC BIOSYNTHESIS UDP-GLUCOSE LIPID CARRIER TRANSFERASE"/>
    <property type="match status" value="1"/>
</dbReference>
<evidence type="ECO:0000313" key="10">
    <source>
        <dbReference type="EMBL" id="NML17763.1"/>
    </source>
</evidence>
<dbReference type="AlphaFoldDB" id="A0A848FHN1"/>
<protein>
    <submittedName>
        <fullName evidence="10">Exopolysaccharide biosynthesis protein</fullName>
    </submittedName>
</protein>
<evidence type="ECO:0000313" key="11">
    <source>
        <dbReference type="Proteomes" id="UP000574067"/>
    </source>
</evidence>
<comment type="caution">
    <text evidence="10">The sequence shown here is derived from an EMBL/GenBank/DDBJ whole genome shotgun (WGS) entry which is preliminary data.</text>
</comment>
<evidence type="ECO:0000256" key="3">
    <source>
        <dbReference type="ARBA" id="ARBA00022475"/>
    </source>
</evidence>
<evidence type="ECO:0000256" key="5">
    <source>
        <dbReference type="ARBA" id="ARBA00022692"/>
    </source>
</evidence>
<keyword evidence="7 8" id="KW-0472">Membrane</keyword>
<dbReference type="Pfam" id="PF02397">
    <property type="entry name" value="Bac_transf"/>
    <property type="match status" value="1"/>
</dbReference>
<evidence type="ECO:0000256" key="4">
    <source>
        <dbReference type="ARBA" id="ARBA00022679"/>
    </source>
</evidence>
<evidence type="ECO:0000259" key="9">
    <source>
        <dbReference type="Pfam" id="PF02397"/>
    </source>
</evidence>
<keyword evidence="5 8" id="KW-0812">Transmembrane</keyword>